<evidence type="ECO:0000313" key="4">
    <source>
        <dbReference type="EMBL" id="NYD38262.1"/>
    </source>
</evidence>
<dbReference type="InterPro" id="IPR052913">
    <property type="entry name" value="Glycopeptide_resist_protein"/>
</dbReference>
<dbReference type="Proteomes" id="UP000535890">
    <property type="component" value="Unassembled WGS sequence"/>
</dbReference>
<protein>
    <submittedName>
        <fullName evidence="4">Vancomycin resistance protein YoaR</fullName>
    </submittedName>
</protein>
<dbReference type="InterPro" id="IPR022029">
    <property type="entry name" value="YoaR-like_PG-bd"/>
</dbReference>
<feature type="compositionally biased region" description="Low complexity" evidence="1">
    <location>
        <begin position="9"/>
        <end position="22"/>
    </location>
</feature>
<dbReference type="Pfam" id="PF04294">
    <property type="entry name" value="VanW"/>
    <property type="match status" value="1"/>
</dbReference>
<dbReference type="PANTHER" id="PTHR35788">
    <property type="entry name" value="EXPORTED PROTEIN-RELATED"/>
    <property type="match status" value="1"/>
</dbReference>
<accession>A0A7Y9DZB2</accession>
<dbReference type="Pfam" id="PF12229">
    <property type="entry name" value="PG_binding_4"/>
    <property type="match status" value="1"/>
</dbReference>
<organism evidence="4 5">
    <name type="scientific">Actinomycetospora corticicola</name>
    <dbReference type="NCBI Taxonomy" id="663602"/>
    <lineage>
        <taxon>Bacteria</taxon>
        <taxon>Bacillati</taxon>
        <taxon>Actinomycetota</taxon>
        <taxon>Actinomycetes</taxon>
        <taxon>Pseudonocardiales</taxon>
        <taxon>Pseudonocardiaceae</taxon>
        <taxon>Actinomycetospora</taxon>
    </lineage>
</organism>
<keyword evidence="2" id="KW-0472">Membrane</keyword>
<feature type="region of interest" description="Disordered" evidence="1">
    <location>
        <begin position="593"/>
        <end position="623"/>
    </location>
</feature>
<proteinExistence type="predicted"/>
<feature type="transmembrane region" description="Helical" evidence="2">
    <location>
        <begin position="81"/>
        <end position="102"/>
    </location>
</feature>
<name>A0A7Y9DZB2_9PSEU</name>
<evidence type="ECO:0000259" key="3">
    <source>
        <dbReference type="Pfam" id="PF12229"/>
    </source>
</evidence>
<feature type="region of interest" description="Disordered" evidence="1">
    <location>
        <begin position="1"/>
        <end position="76"/>
    </location>
</feature>
<feature type="domain" description="YoaR-like putative peptidoglycan binding" evidence="3">
    <location>
        <begin position="325"/>
        <end position="387"/>
    </location>
</feature>
<dbReference type="PANTHER" id="PTHR35788:SF1">
    <property type="entry name" value="EXPORTED PROTEIN"/>
    <property type="match status" value="1"/>
</dbReference>
<dbReference type="RefSeq" id="WP_179795734.1">
    <property type="nucleotide sequence ID" value="NZ_BAABHP010000020.1"/>
</dbReference>
<comment type="caution">
    <text evidence="4">The sequence shown here is derived from an EMBL/GenBank/DDBJ whole genome shotgun (WGS) entry which is preliminary data.</text>
</comment>
<feature type="region of interest" description="Disordered" evidence="1">
    <location>
        <begin position="635"/>
        <end position="660"/>
    </location>
</feature>
<feature type="region of interest" description="Disordered" evidence="1">
    <location>
        <begin position="387"/>
        <end position="414"/>
    </location>
</feature>
<evidence type="ECO:0000256" key="1">
    <source>
        <dbReference type="SAM" id="MobiDB-lite"/>
    </source>
</evidence>
<keyword evidence="5" id="KW-1185">Reference proteome</keyword>
<feature type="compositionally biased region" description="Basic and acidic residues" evidence="1">
    <location>
        <begin position="635"/>
        <end position="646"/>
    </location>
</feature>
<evidence type="ECO:0000256" key="2">
    <source>
        <dbReference type="SAM" id="Phobius"/>
    </source>
</evidence>
<evidence type="ECO:0000313" key="5">
    <source>
        <dbReference type="Proteomes" id="UP000535890"/>
    </source>
</evidence>
<dbReference type="AlphaFoldDB" id="A0A7Y9DZB2"/>
<keyword evidence="2" id="KW-0812">Transmembrane</keyword>
<gene>
    <name evidence="4" type="ORF">BJ983_004364</name>
</gene>
<dbReference type="InterPro" id="IPR007391">
    <property type="entry name" value="Vancomycin_resist_VanW"/>
</dbReference>
<feature type="compositionally biased region" description="Pro residues" evidence="1">
    <location>
        <begin position="391"/>
        <end position="414"/>
    </location>
</feature>
<dbReference type="EMBL" id="JACCBN010000001">
    <property type="protein sequence ID" value="NYD38262.1"/>
    <property type="molecule type" value="Genomic_DNA"/>
</dbReference>
<reference evidence="4 5" key="1">
    <citation type="submission" date="2020-07" db="EMBL/GenBank/DDBJ databases">
        <title>Sequencing the genomes of 1000 actinobacteria strains.</title>
        <authorList>
            <person name="Klenk H.-P."/>
        </authorList>
    </citation>
    <scope>NUCLEOTIDE SEQUENCE [LARGE SCALE GENOMIC DNA]</scope>
    <source>
        <strain evidence="4 5">DSM 45772</strain>
    </source>
</reference>
<sequence length="660" mass="68353">MTTPPSPDSPGDTRLDAAGGDSAESDAEATRAMSADTAPPRAAGYDPDAEATVQIPPVAGPPQDGSDVPDDGSGRGSRRKLLIAGAAVVGLLAVLYVGDLLVSATDVPRGVTVAGVEIGGMNRLAAQETLRTELGPRVSRPVTLVAGGGPEARTTTLDPRTAGLDLDVAATIDEAGEQPLNPFTRLSSLFADREIAPISKGNPVAIGQAVDAARPQLDRPSTEGTIRFEGDRPVPVPSVPGAIVDSRTAPDVVLAHWLDSAPVGLPVTEQPVTVTQDGIDTAMREVATPAVAGPAYVIGDAKNATLSPEEIGSFLKFDPDGSGGLTPRVDVPAAERVADRDLASTEAEPKDATFAFEGAAATVVPAVTGRTIDYPKTFEGLVEALGREADPTPPTTFTPPPVPPGATPAAPPPANGRAVNAVYTTTPPKVTTEALQALGPATVIGEFQSGGFAADSGQNIKRVAEIVNGATIKPGETFSLNGFTGPRDAGQGFVEAGIIDDGVPGRGIGGGISQFATTLYNASYFAGLQQVEHKEHSYYISRYPAGREATVFEGAIDLKFRNDGDTPVLIRTQWTPASIKVQIYGQKRYDVTSQTGPRTNPVAPGTRDLSDNPRCKPSKGVGGFTITDTRVLKDVRTGETKSEPRTVRYNPEPEITCNGG</sequence>
<keyword evidence="2" id="KW-1133">Transmembrane helix</keyword>